<keyword evidence="13" id="KW-0511">Multifunctional enzyme</keyword>
<sequence>MKVDDIKKILVVGAGTMGHGIAEVFAIAGYHVYLSDVSEDILNKSLNNIRWSLSKLKEKDRIKETVDEVLSRIRPVVGLNESVSDADFVVEASPEIIDLKRQIFSTLDKLLSPNTILATNTSTLPVTSIAEATSKPERVVAMHFFNPPVLMELVEVMKGEKTNDEVALTTYELAKKIGKKPILIKKDVPGYVVNNILGAVSGTACLLVEKGLADIKEVDAVTMYKLGFPMGVFILADYSGLDIGYNALRSREKLGLKTNRPPCSMVEEKVKRGELGVKSGKGYYQYPAPGKYQKPEIPKELAEKLNPALILCGAVNVASRMYREGIVTKEEIDLAVKLGLNYPKGIFEYADEIGIDEILSAMRTLKDISSSDFYDPDPLLLEMQKRNELGKKTGKGFYEYKKAEEKKLDTIIVRIEEPIATIILNRPERLNAINGRMSEEITNTLSTLAEDQRVRVVIITGSGKAFSAGADVTGFQQSGSPASRAIFRKDLFSTVAKFPKPVIAAINGFALGGGLELAMACDIRIASSNAELGQPEINLALIPGGGGTQRLTRLVGRGWAKYIVFLGERISASLAREIGLIEFVVPPEKLEEEAKRIALKIAEKSPLALAAAKLAIDSTEEREISTGLSLESTLFGLLLTSEDSKEGVRAFMEKRKPQFKGV</sequence>
<evidence type="ECO:0000259" key="15">
    <source>
        <dbReference type="Pfam" id="PF00725"/>
    </source>
</evidence>
<dbReference type="Pfam" id="PF00725">
    <property type="entry name" value="3HCDH"/>
    <property type="match status" value="2"/>
</dbReference>
<dbReference type="Gene3D" id="3.90.226.10">
    <property type="entry name" value="2-enoyl-CoA Hydratase, Chain A, domain 1"/>
    <property type="match status" value="1"/>
</dbReference>
<keyword evidence="8" id="KW-0520">NAD</keyword>
<dbReference type="InterPro" id="IPR008927">
    <property type="entry name" value="6-PGluconate_DH-like_C_sf"/>
</dbReference>
<dbReference type="InterPro" id="IPR036291">
    <property type="entry name" value="NAD(P)-bd_dom_sf"/>
</dbReference>
<dbReference type="PaxDb" id="1435377-SUSAZ_05310"/>
<evidence type="ECO:0000256" key="10">
    <source>
        <dbReference type="ARBA" id="ARBA00023140"/>
    </source>
</evidence>
<evidence type="ECO:0000256" key="13">
    <source>
        <dbReference type="ARBA" id="ARBA00023268"/>
    </source>
</evidence>
<evidence type="ECO:0000313" key="20">
    <source>
        <dbReference type="Proteomes" id="UP000065473"/>
    </source>
</evidence>
<evidence type="ECO:0000313" key="17">
    <source>
        <dbReference type="EMBL" id="ALU28648.1"/>
    </source>
</evidence>
<dbReference type="FunFam" id="3.90.226.10:FF:000009">
    <property type="entry name" value="Carnitinyl-CoA dehydratase"/>
    <property type="match status" value="1"/>
</dbReference>
<dbReference type="OrthoDB" id="39812at2157"/>
<reference evidence="19 20" key="1">
    <citation type="submission" date="2015-12" db="EMBL/GenBank/DDBJ databases">
        <title>A stable core within a dynamic pangenome in Sulfolobus acidocaldarius.</title>
        <authorList>
            <person name="Anderson R."/>
            <person name="Kouris A."/>
            <person name="Seward C."/>
            <person name="Campbell K."/>
            <person name="Whitaker R."/>
        </authorList>
    </citation>
    <scope>NUCLEOTIDE SEQUENCE [LARGE SCALE GENOMIC DNA]</scope>
    <source>
        <strain evidence="17 20">GG12-C01-09</strain>
        <strain evidence="18 19">NG05B_CO5_07</strain>
    </source>
</reference>
<dbReference type="GO" id="GO:0016853">
    <property type="term" value="F:isomerase activity"/>
    <property type="evidence" value="ECO:0007669"/>
    <property type="project" value="UniProtKB-KW"/>
</dbReference>
<dbReference type="PANTHER" id="PTHR23309">
    <property type="entry name" value="3-HYDROXYACYL-COA DEHYROGENASE"/>
    <property type="match status" value="1"/>
</dbReference>
<evidence type="ECO:0000256" key="7">
    <source>
        <dbReference type="ARBA" id="ARBA00023002"/>
    </source>
</evidence>
<dbReference type="SUPFAM" id="SSF51735">
    <property type="entry name" value="NAD(P)-binding Rossmann-fold domains"/>
    <property type="match status" value="1"/>
</dbReference>
<keyword evidence="7" id="KW-0560">Oxidoreductase</keyword>
<comment type="similarity">
    <text evidence="3 14">Belongs to the enoyl-CoA hydratase/isomerase family.</text>
</comment>
<organism evidence="17 20">
    <name type="scientific">Sulfolobus acidocaldarius</name>
    <dbReference type="NCBI Taxonomy" id="2285"/>
    <lineage>
        <taxon>Archaea</taxon>
        <taxon>Thermoproteota</taxon>
        <taxon>Thermoprotei</taxon>
        <taxon>Sulfolobales</taxon>
        <taxon>Sulfolobaceae</taxon>
        <taxon>Sulfolobus</taxon>
    </lineage>
</organism>
<dbReference type="FunFam" id="1.10.12.10:FF:000001">
    <property type="entry name" value="Probable enoyl-CoA hydratase, mitochondrial"/>
    <property type="match status" value="1"/>
</dbReference>
<evidence type="ECO:0000256" key="6">
    <source>
        <dbReference type="ARBA" id="ARBA00022832"/>
    </source>
</evidence>
<dbReference type="InterPro" id="IPR029045">
    <property type="entry name" value="ClpP/crotonase-like_dom_sf"/>
</dbReference>
<dbReference type="EMBL" id="CP013695">
    <property type="protein sequence ID" value="ALU31363.1"/>
    <property type="molecule type" value="Genomic_DNA"/>
</dbReference>
<gene>
    <name evidence="17" type="ORF">ATY89_00810</name>
    <name evidence="18" type="ORF">ATZ20_03850</name>
</gene>
<dbReference type="PROSITE" id="PS00166">
    <property type="entry name" value="ENOYL_COA_HYDRATASE"/>
    <property type="match status" value="1"/>
</dbReference>
<evidence type="ECO:0000256" key="12">
    <source>
        <dbReference type="ARBA" id="ARBA00023239"/>
    </source>
</evidence>
<dbReference type="SUPFAM" id="SSF52096">
    <property type="entry name" value="ClpP/crotonase"/>
    <property type="match status" value="1"/>
</dbReference>
<dbReference type="Gene3D" id="1.10.12.10">
    <property type="entry name" value="Lyase 2-enoyl-coa Hydratase, Chain A, domain 2"/>
    <property type="match status" value="1"/>
</dbReference>
<dbReference type="Proteomes" id="UP000060043">
    <property type="component" value="Chromosome"/>
</dbReference>
<comment type="similarity">
    <text evidence="4">In the N-terminal section; belongs to the enoyl-CoA hydratase/isomerase family.</text>
</comment>
<feature type="domain" description="3-hydroxyacyl-CoA dehydrogenase NAD binding" evidence="16">
    <location>
        <begin position="8"/>
        <end position="187"/>
    </location>
</feature>
<dbReference type="SUPFAM" id="SSF48179">
    <property type="entry name" value="6-phosphogluconate dehydrogenase C-terminal domain-like"/>
    <property type="match status" value="2"/>
</dbReference>
<dbReference type="RefSeq" id="WP_011277988.1">
    <property type="nucleotide sequence ID" value="NZ_BHWZ01000002.1"/>
</dbReference>
<keyword evidence="6" id="KW-0276">Fatty acid metabolism</keyword>
<dbReference type="STRING" id="1435377.SUSAZ_05310"/>
<evidence type="ECO:0000256" key="2">
    <source>
        <dbReference type="ARBA" id="ARBA00005005"/>
    </source>
</evidence>
<evidence type="ECO:0000256" key="14">
    <source>
        <dbReference type="RuleBase" id="RU003707"/>
    </source>
</evidence>
<keyword evidence="12" id="KW-0456">Lyase</keyword>
<evidence type="ECO:0000313" key="18">
    <source>
        <dbReference type="EMBL" id="ALU31363.1"/>
    </source>
</evidence>
<keyword evidence="10" id="KW-0576">Peroxisome</keyword>
<dbReference type="Pfam" id="PF00378">
    <property type="entry name" value="ECH_1"/>
    <property type="match status" value="1"/>
</dbReference>
<evidence type="ECO:0000256" key="1">
    <source>
        <dbReference type="ARBA" id="ARBA00004275"/>
    </source>
</evidence>
<dbReference type="GO" id="GO:0004300">
    <property type="term" value="F:enoyl-CoA hydratase activity"/>
    <property type="evidence" value="ECO:0007669"/>
    <property type="project" value="UniProtKB-ARBA"/>
</dbReference>
<dbReference type="OMA" id="ATMVYER"/>
<dbReference type="Gene3D" id="3.40.50.720">
    <property type="entry name" value="NAD(P)-binding Rossmann-like Domain"/>
    <property type="match status" value="1"/>
</dbReference>
<dbReference type="PANTHER" id="PTHR23309:SF49">
    <property type="entry name" value="PEROXISOMAL BIFUNCTIONAL ENZYME"/>
    <property type="match status" value="1"/>
</dbReference>
<dbReference type="GO" id="GO:0003857">
    <property type="term" value="F:(3S)-3-hydroxyacyl-CoA dehydrogenase (NAD+) activity"/>
    <property type="evidence" value="ECO:0007669"/>
    <property type="project" value="TreeGrafter"/>
</dbReference>
<dbReference type="InterPro" id="IPR001753">
    <property type="entry name" value="Enoyl-CoA_hydra/iso"/>
</dbReference>
<accession>A0A0U3GJV5</accession>
<name>A0A0U3GJV5_9CREN</name>
<dbReference type="Gene3D" id="1.10.1040.10">
    <property type="entry name" value="N-(1-d-carboxylethyl)-l-norvaline Dehydrogenase, domain 2"/>
    <property type="match status" value="2"/>
</dbReference>
<comment type="subcellular location">
    <subcellularLocation>
        <location evidence="1">Peroxisome</location>
    </subcellularLocation>
</comment>
<feature type="domain" description="3-hydroxyacyl-CoA dehydrogenase C-terminal" evidence="15">
    <location>
        <begin position="311"/>
        <end position="400"/>
    </location>
</feature>
<dbReference type="GO" id="GO:0006635">
    <property type="term" value="P:fatty acid beta-oxidation"/>
    <property type="evidence" value="ECO:0007669"/>
    <property type="project" value="UniProtKB-UniPathway"/>
</dbReference>
<dbReference type="AlphaFoldDB" id="A0A0U3GJV5"/>
<dbReference type="InterPro" id="IPR006108">
    <property type="entry name" value="3HC_DH_C"/>
</dbReference>
<dbReference type="InterPro" id="IPR006176">
    <property type="entry name" value="3-OHacyl-CoA_DH_NAD-bd"/>
</dbReference>
<evidence type="ECO:0000259" key="16">
    <source>
        <dbReference type="Pfam" id="PF02737"/>
    </source>
</evidence>
<dbReference type="FunFam" id="3.40.50.720:FF:000009">
    <property type="entry name" value="Fatty oxidation complex, alpha subunit"/>
    <property type="match status" value="1"/>
</dbReference>
<dbReference type="GO" id="GO:0070403">
    <property type="term" value="F:NAD+ binding"/>
    <property type="evidence" value="ECO:0007669"/>
    <property type="project" value="InterPro"/>
</dbReference>
<dbReference type="InterPro" id="IPR014748">
    <property type="entry name" value="Enoyl-CoA_hydra_C"/>
</dbReference>
<dbReference type="UniPathway" id="UPA00659"/>
<feature type="domain" description="3-hydroxyacyl-CoA dehydrogenase C-terminal" evidence="15">
    <location>
        <begin position="190"/>
        <end position="286"/>
    </location>
</feature>
<evidence type="ECO:0000256" key="11">
    <source>
        <dbReference type="ARBA" id="ARBA00023235"/>
    </source>
</evidence>
<comment type="pathway">
    <text evidence="2">Lipid metabolism; fatty acid beta-oxidation.</text>
</comment>
<evidence type="ECO:0000256" key="3">
    <source>
        <dbReference type="ARBA" id="ARBA00005254"/>
    </source>
</evidence>
<protein>
    <submittedName>
        <fullName evidence="17">3-hydroxyacyl-CoA dehydrogenase</fullName>
    </submittedName>
</protein>
<dbReference type="GeneID" id="14551640"/>
<dbReference type="Proteomes" id="UP000065473">
    <property type="component" value="Chromosome"/>
</dbReference>
<evidence type="ECO:0000256" key="9">
    <source>
        <dbReference type="ARBA" id="ARBA00023098"/>
    </source>
</evidence>
<dbReference type="CDD" id="cd06558">
    <property type="entry name" value="crotonase-like"/>
    <property type="match status" value="1"/>
</dbReference>
<keyword evidence="9" id="KW-0443">Lipid metabolism</keyword>
<evidence type="ECO:0000256" key="8">
    <source>
        <dbReference type="ARBA" id="ARBA00023027"/>
    </source>
</evidence>
<evidence type="ECO:0000313" key="19">
    <source>
        <dbReference type="Proteomes" id="UP000060043"/>
    </source>
</evidence>
<proteinExistence type="inferred from homology"/>
<evidence type="ECO:0000256" key="4">
    <source>
        <dbReference type="ARBA" id="ARBA00008750"/>
    </source>
</evidence>
<dbReference type="InterPro" id="IPR013328">
    <property type="entry name" value="6PGD_dom2"/>
</dbReference>
<keyword evidence="11" id="KW-0413">Isomerase</keyword>
<dbReference type="Pfam" id="PF02737">
    <property type="entry name" value="3HCDH_N"/>
    <property type="match status" value="1"/>
</dbReference>
<dbReference type="EMBL" id="CP013694">
    <property type="protein sequence ID" value="ALU28648.1"/>
    <property type="molecule type" value="Genomic_DNA"/>
</dbReference>
<comment type="subunit">
    <text evidence="5">Monomer.</text>
</comment>
<evidence type="ECO:0000256" key="5">
    <source>
        <dbReference type="ARBA" id="ARBA00011245"/>
    </source>
</evidence>
<dbReference type="InterPro" id="IPR018376">
    <property type="entry name" value="Enoyl-CoA_hyd/isom_CS"/>
</dbReference>